<gene>
    <name evidence="2" type="ORF">WMO28_09925</name>
</gene>
<dbReference type="RefSeq" id="WP_349056870.1">
    <property type="nucleotide sequence ID" value="NZ_JBBMEJ010000010.1"/>
</dbReference>
<proteinExistence type="predicted"/>
<keyword evidence="3" id="KW-1185">Reference proteome</keyword>
<feature type="compositionally biased region" description="Low complexity" evidence="1">
    <location>
        <begin position="106"/>
        <end position="115"/>
    </location>
</feature>
<dbReference type="Proteomes" id="UP001473063">
    <property type="component" value="Unassembled WGS sequence"/>
</dbReference>
<feature type="compositionally biased region" description="Basic and acidic residues" evidence="1">
    <location>
        <begin position="43"/>
        <end position="58"/>
    </location>
</feature>
<dbReference type="SUPFAM" id="SSF52266">
    <property type="entry name" value="SGNH hydrolase"/>
    <property type="match status" value="1"/>
</dbReference>
<evidence type="ECO:0000313" key="3">
    <source>
        <dbReference type="Proteomes" id="UP001473063"/>
    </source>
</evidence>
<feature type="compositionally biased region" description="Acidic residues" evidence="1">
    <location>
        <begin position="59"/>
        <end position="68"/>
    </location>
</feature>
<reference evidence="2 3" key="1">
    <citation type="submission" date="2024-03" db="EMBL/GenBank/DDBJ databases">
        <title>Human intestinal bacterial collection.</title>
        <authorList>
            <person name="Pauvert C."/>
            <person name="Hitch T.C.A."/>
            <person name="Clavel T."/>
        </authorList>
    </citation>
    <scope>NUCLEOTIDE SEQUENCE [LARGE SCALE GENOMIC DNA]</scope>
    <source>
        <strain evidence="2 3">CLA-JM-H16</strain>
    </source>
</reference>
<protein>
    <submittedName>
        <fullName evidence="2">Uncharacterized protein</fullName>
    </submittedName>
</protein>
<dbReference type="InterPro" id="IPR036514">
    <property type="entry name" value="SGNH_hydro_sf"/>
</dbReference>
<organism evidence="2 3">
    <name type="scientific">Blautia aquisgranensis</name>
    <dbReference type="NCBI Taxonomy" id="3133153"/>
    <lineage>
        <taxon>Bacteria</taxon>
        <taxon>Bacillati</taxon>
        <taxon>Bacillota</taxon>
        <taxon>Clostridia</taxon>
        <taxon>Lachnospirales</taxon>
        <taxon>Lachnospiraceae</taxon>
        <taxon>Blautia</taxon>
    </lineage>
</organism>
<evidence type="ECO:0000256" key="1">
    <source>
        <dbReference type="SAM" id="MobiDB-lite"/>
    </source>
</evidence>
<comment type="caution">
    <text evidence="2">The sequence shown here is derived from an EMBL/GenBank/DDBJ whole genome shotgun (WGS) entry which is preliminary data.</text>
</comment>
<sequence>MNILLAIICILLIGVLGAIFVMSHESEKKEAQRLEELAGSEQKGIEDYEAVKEHAAELEKEDAAEDDSTETKDNSKAEKDAADSSKNKEDSAKSDKSADSEKTETTDSTDSAETAAAEDDTEKEHSGIVCWGDDLINGTDSDTYSYMAVLQKLLTEKGYSDLTVINKTLQGGGTLSMMKMAGVSDDTIQRYITKHQQAANGAQLNVTETGIRDLTEEETNRNDMDCVPVIFMGYYGGWNHDPAELAEQQENILNTFQNKDDFIVVGTRPMDGTVSSDDLDKVLSQKWGEHYISLASVTPQPASTKEAQQAMAEAVLQKLEDLGYISKK</sequence>
<evidence type="ECO:0000313" key="2">
    <source>
        <dbReference type="EMBL" id="MEQ2371257.1"/>
    </source>
</evidence>
<feature type="region of interest" description="Disordered" evidence="1">
    <location>
        <begin position="32"/>
        <end position="126"/>
    </location>
</feature>
<name>A0ABV1BG58_9FIRM</name>
<accession>A0ABV1BG58</accession>
<dbReference type="EMBL" id="JBBMEJ010000010">
    <property type="protein sequence ID" value="MEQ2371257.1"/>
    <property type="molecule type" value="Genomic_DNA"/>
</dbReference>
<dbReference type="Gene3D" id="3.40.50.1110">
    <property type="entry name" value="SGNH hydrolase"/>
    <property type="match status" value="1"/>
</dbReference>
<feature type="compositionally biased region" description="Basic and acidic residues" evidence="1">
    <location>
        <begin position="69"/>
        <end position="105"/>
    </location>
</feature>